<dbReference type="Pfam" id="PF03466">
    <property type="entry name" value="LysR_substrate"/>
    <property type="match status" value="1"/>
</dbReference>
<dbReference type="InterPro" id="IPR000847">
    <property type="entry name" value="LysR_HTH_N"/>
</dbReference>
<feature type="domain" description="HTH lysR-type" evidence="5">
    <location>
        <begin position="1"/>
        <end position="58"/>
    </location>
</feature>
<dbReference type="NCBIfam" id="NF002964">
    <property type="entry name" value="PRK03635.1"/>
    <property type="match status" value="1"/>
</dbReference>
<dbReference type="EMBL" id="JAGISH010000010">
    <property type="protein sequence ID" value="MBP0484213.1"/>
    <property type="molecule type" value="Genomic_DNA"/>
</dbReference>
<dbReference type="PANTHER" id="PTHR30579">
    <property type="entry name" value="TRANSCRIPTIONAL REGULATOR"/>
    <property type="match status" value="1"/>
</dbReference>
<proteinExistence type="inferred from homology"/>
<dbReference type="InterPro" id="IPR036388">
    <property type="entry name" value="WH-like_DNA-bd_sf"/>
</dbReference>
<evidence type="ECO:0000313" key="6">
    <source>
        <dbReference type="EMBL" id="MBP0484213.1"/>
    </source>
</evidence>
<keyword evidence="7" id="KW-1185">Reference proteome</keyword>
<dbReference type="Gene3D" id="1.10.10.10">
    <property type="entry name" value="Winged helix-like DNA-binding domain superfamily/Winged helix DNA-binding domain"/>
    <property type="match status" value="1"/>
</dbReference>
<evidence type="ECO:0000313" key="7">
    <source>
        <dbReference type="Proteomes" id="UP000675940"/>
    </source>
</evidence>
<organism evidence="6 7">
    <name type="scientific">Sagittula salina</name>
    <dbReference type="NCBI Taxonomy" id="2820268"/>
    <lineage>
        <taxon>Bacteria</taxon>
        <taxon>Pseudomonadati</taxon>
        <taxon>Pseudomonadota</taxon>
        <taxon>Alphaproteobacteria</taxon>
        <taxon>Rhodobacterales</taxon>
        <taxon>Roseobacteraceae</taxon>
        <taxon>Sagittula</taxon>
    </lineage>
</organism>
<name>A0A940MQV4_9RHOB</name>
<evidence type="ECO:0000256" key="3">
    <source>
        <dbReference type="ARBA" id="ARBA00023125"/>
    </source>
</evidence>
<dbReference type="InterPro" id="IPR050176">
    <property type="entry name" value="LTTR"/>
</dbReference>
<dbReference type="SUPFAM" id="SSF46785">
    <property type="entry name" value="Winged helix' DNA-binding domain"/>
    <property type="match status" value="1"/>
</dbReference>
<protein>
    <submittedName>
        <fullName evidence="6">LysR family transcriptional regulator ArgP</fullName>
    </submittedName>
</protein>
<sequence length="299" mass="31838">MHDPAQLMALEAVLRLGAFDAAAGALNVTPSAISQRIRALEDRVGAPLVLRTTPVTATETGRRLARHARDMALLDADLARDLGHSATARLRIAVNADSLDTWAIPALAATDFLFDVVVEDESVSHARLRDGDVMAAITARARPVQGCDSLALGTMRYFATCSPAFHARHFANGVTVEALSQAPMLDFSGKDVLQRGWLAGLTGLAGHTGQPGRRLGPPVHHLPSTHGFVTAAREGLGWALNPLPLVQAHLDSGALLAMHPDRPHDVALHWQVRSLTAAAIRPLTQALRRHARAALLPAP</sequence>
<dbReference type="AlphaFoldDB" id="A0A940MQV4"/>
<evidence type="ECO:0000259" key="5">
    <source>
        <dbReference type="PROSITE" id="PS50931"/>
    </source>
</evidence>
<dbReference type="SUPFAM" id="SSF53850">
    <property type="entry name" value="Periplasmic binding protein-like II"/>
    <property type="match status" value="1"/>
</dbReference>
<dbReference type="GO" id="GO:0003700">
    <property type="term" value="F:DNA-binding transcription factor activity"/>
    <property type="evidence" value="ECO:0007669"/>
    <property type="project" value="InterPro"/>
</dbReference>
<accession>A0A940MQV4</accession>
<dbReference type="Proteomes" id="UP000675940">
    <property type="component" value="Unassembled WGS sequence"/>
</dbReference>
<keyword evidence="4" id="KW-0804">Transcription</keyword>
<evidence type="ECO:0000256" key="2">
    <source>
        <dbReference type="ARBA" id="ARBA00023015"/>
    </source>
</evidence>
<evidence type="ECO:0000256" key="4">
    <source>
        <dbReference type="ARBA" id="ARBA00023163"/>
    </source>
</evidence>
<dbReference type="Gene3D" id="3.40.190.290">
    <property type="match status" value="1"/>
</dbReference>
<dbReference type="InterPro" id="IPR005119">
    <property type="entry name" value="LysR_subst-bd"/>
</dbReference>
<dbReference type="InterPro" id="IPR017685">
    <property type="entry name" value="ArgP"/>
</dbReference>
<gene>
    <name evidence="6" type="ORF">J5474_17180</name>
</gene>
<reference evidence="6" key="1">
    <citation type="submission" date="2021-03" db="EMBL/GenBank/DDBJ databases">
        <title>Sagittula salina sp. nov. strain M10.9X isolated from the marine waste.</title>
        <authorList>
            <person name="Satari L."/>
            <person name="Molina-Menor E."/>
            <person name="Vidal-Verdu A."/>
            <person name="Pascual J."/>
            <person name="Pereto J."/>
            <person name="Porcar M."/>
        </authorList>
    </citation>
    <scope>NUCLEOTIDE SEQUENCE</scope>
    <source>
        <strain evidence="6">M10.9X</strain>
    </source>
</reference>
<dbReference type="GO" id="GO:0003677">
    <property type="term" value="F:DNA binding"/>
    <property type="evidence" value="ECO:0007669"/>
    <property type="project" value="UniProtKB-KW"/>
</dbReference>
<keyword evidence="2" id="KW-0805">Transcription regulation</keyword>
<dbReference type="PROSITE" id="PS50931">
    <property type="entry name" value="HTH_LYSR"/>
    <property type="match status" value="1"/>
</dbReference>
<dbReference type="Pfam" id="PF00126">
    <property type="entry name" value="HTH_1"/>
    <property type="match status" value="1"/>
</dbReference>
<dbReference type="RefSeq" id="WP_209362335.1">
    <property type="nucleotide sequence ID" value="NZ_JAGISH010000010.1"/>
</dbReference>
<comment type="similarity">
    <text evidence="1">Belongs to the LysR transcriptional regulatory family.</text>
</comment>
<dbReference type="PANTHER" id="PTHR30579:SF2">
    <property type="entry name" value="HTH-TYPE TRANSCRIPTIONAL REGULATOR ARGP"/>
    <property type="match status" value="1"/>
</dbReference>
<evidence type="ECO:0000256" key="1">
    <source>
        <dbReference type="ARBA" id="ARBA00009437"/>
    </source>
</evidence>
<keyword evidence="3" id="KW-0238">DNA-binding</keyword>
<dbReference type="InterPro" id="IPR036390">
    <property type="entry name" value="WH_DNA-bd_sf"/>
</dbReference>
<dbReference type="NCBIfam" id="TIGR03298">
    <property type="entry name" value="argP"/>
    <property type="match status" value="1"/>
</dbReference>
<comment type="caution">
    <text evidence="6">The sequence shown here is derived from an EMBL/GenBank/DDBJ whole genome shotgun (WGS) entry which is preliminary data.</text>
</comment>